<keyword evidence="3" id="KW-1185">Reference proteome</keyword>
<organism evidence="3">
    <name type="scientific">Chaetomium thermophilum (strain DSM 1495 / CBS 144.50 / IMI 039719)</name>
    <name type="common">Thermochaetoides thermophila</name>
    <dbReference type="NCBI Taxonomy" id="759272"/>
    <lineage>
        <taxon>Eukaryota</taxon>
        <taxon>Fungi</taxon>
        <taxon>Dikarya</taxon>
        <taxon>Ascomycota</taxon>
        <taxon>Pezizomycotina</taxon>
        <taxon>Sordariomycetes</taxon>
        <taxon>Sordariomycetidae</taxon>
        <taxon>Sordariales</taxon>
        <taxon>Chaetomiaceae</taxon>
        <taxon>Thermochaetoides</taxon>
    </lineage>
</organism>
<protein>
    <submittedName>
        <fullName evidence="2">Uncharacterized protein</fullName>
    </submittedName>
</protein>
<name>G0SET7_CHATD</name>
<evidence type="ECO:0000313" key="2">
    <source>
        <dbReference type="EMBL" id="EGS17953.1"/>
    </source>
</evidence>
<dbReference type="HOGENOM" id="CLU_2413071_0_0_1"/>
<sequence length="92" mass="9979">MSTRPGNSGQEPDLYDITAAARAAEAEIIDVHHGQEVGKIPTTSTKTQERSGKMNGQERQSSRRMASGEPDLEDITAAAREAEREILEGRGK</sequence>
<evidence type="ECO:0000256" key="1">
    <source>
        <dbReference type="SAM" id="MobiDB-lite"/>
    </source>
</evidence>
<accession>G0SET7</accession>
<feature type="region of interest" description="Disordered" evidence="1">
    <location>
        <begin position="30"/>
        <end position="74"/>
    </location>
</feature>
<dbReference type="Proteomes" id="UP000008066">
    <property type="component" value="Unassembled WGS sequence"/>
</dbReference>
<gene>
    <name evidence="2" type="ORF">CTHT_0059660</name>
</gene>
<evidence type="ECO:0000313" key="3">
    <source>
        <dbReference type="Proteomes" id="UP000008066"/>
    </source>
</evidence>
<dbReference type="RefSeq" id="XP_006696284.1">
    <property type="nucleotide sequence ID" value="XM_006696221.1"/>
</dbReference>
<dbReference type="AlphaFoldDB" id="G0SET7"/>
<dbReference type="KEGG" id="cthr:CTHT_0059660"/>
<dbReference type="EMBL" id="GL988046">
    <property type="protein sequence ID" value="EGS17953.1"/>
    <property type="molecule type" value="Genomic_DNA"/>
</dbReference>
<reference evidence="2 3" key="1">
    <citation type="journal article" date="2011" name="Cell">
        <title>Insight into structure and assembly of the nuclear pore complex by utilizing the genome of a eukaryotic thermophile.</title>
        <authorList>
            <person name="Amlacher S."/>
            <person name="Sarges P."/>
            <person name="Flemming D."/>
            <person name="van Noort V."/>
            <person name="Kunze R."/>
            <person name="Devos D.P."/>
            <person name="Arumugam M."/>
            <person name="Bork P."/>
            <person name="Hurt E."/>
        </authorList>
    </citation>
    <scope>NUCLEOTIDE SEQUENCE [LARGE SCALE GENOMIC DNA]</scope>
    <source>
        <strain evidence="3">DSM 1495 / CBS 144.50 / IMI 039719</strain>
    </source>
</reference>
<proteinExistence type="predicted"/>
<dbReference type="GeneID" id="18260004"/>